<dbReference type="GO" id="GO:0000139">
    <property type="term" value="C:Golgi membrane"/>
    <property type="evidence" value="ECO:0007669"/>
    <property type="project" value="InterPro"/>
</dbReference>
<organism evidence="6 7">
    <name type="scientific">Pycnococcus provasolii</name>
    <dbReference type="NCBI Taxonomy" id="41880"/>
    <lineage>
        <taxon>Eukaryota</taxon>
        <taxon>Viridiplantae</taxon>
        <taxon>Chlorophyta</taxon>
        <taxon>Pseudoscourfieldiophyceae</taxon>
        <taxon>Pseudoscourfieldiales</taxon>
        <taxon>Pycnococcaceae</taxon>
        <taxon>Pycnococcus</taxon>
    </lineage>
</organism>
<dbReference type="AlphaFoldDB" id="A0A830HWF6"/>
<feature type="transmembrane region" description="Helical" evidence="5">
    <location>
        <begin position="255"/>
        <end position="275"/>
    </location>
</feature>
<keyword evidence="3 5" id="KW-1133">Transmembrane helix</keyword>
<reference evidence="6" key="1">
    <citation type="submission" date="2020-10" db="EMBL/GenBank/DDBJ databases">
        <title>Unveiling of a novel bifunctional photoreceptor, Dualchrome1, isolated from a cosmopolitan green alga.</title>
        <authorList>
            <person name="Suzuki S."/>
            <person name="Kawachi M."/>
        </authorList>
    </citation>
    <scope>NUCLEOTIDE SEQUENCE</scope>
    <source>
        <strain evidence="6">NIES 2893</strain>
    </source>
</reference>
<evidence type="ECO:0000256" key="1">
    <source>
        <dbReference type="ARBA" id="ARBA00004141"/>
    </source>
</evidence>
<dbReference type="PANTHER" id="PTHR10231">
    <property type="entry name" value="NUCLEOTIDE-SUGAR TRANSMEMBRANE TRANSPORTER"/>
    <property type="match status" value="1"/>
</dbReference>
<feature type="transmembrane region" description="Helical" evidence="5">
    <location>
        <begin position="284"/>
        <end position="302"/>
    </location>
</feature>
<name>A0A830HWF6_9CHLO</name>
<feature type="transmembrane region" description="Helical" evidence="5">
    <location>
        <begin position="308"/>
        <end position="326"/>
    </location>
</feature>
<dbReference type="GO" id="GO:0015165">
    <property type="term" value="F:pyrimidine nucleotide-sugar transmembrane transporter activity"/>
    <property type="evidence" value="ECO:0007669"/>
    <property type="project" value="InterPro"/>
</dbReference>
<gene>
    <name evidence="6" type="ORF">PPROV_000884300</name>
</gene>
<evidence type="ECO:0000313" key="7">
    <source>
        <dbReference type="Proteomes" id="UP000660262"/>
    </source>
</evidence>
<dbReference type="InterPro" id="IPR007271">
    <property type="entry name" value="Nuc_sug_transpt"/>
</dbReference>
<feature type="transmembrane region" description="Helical" evidence="5">
    <location>
        <begin position="154"/>
        <end position="177"/>
    </location>
</feature>
<accession>A0A830HWF6</accession>
<feature type="transmembrane region" description="Helical" evidence="5">
    <location>
        <begin position="217"/>
        <end position="235"/>
    </location>
</feature>
<evidence type="ECO:0000256" key="3">
    <source>
        <dbReference type="ARBA" id="ARBA00022989"/>
    </source>
</evidence>
<feature type="transmembrane region" description="Helical" evidence="5">
    <location>
        <begin position="183"/>
        <end position="205"/>
    </location>
</feature>
<dbReference type="OrthoDB" id="408493at2759"/>
<evidence type="ECO:0008006" key="8">
    <source>
        <dbReference type="Google" id="ProtNLM"/>
    </source>
</evidence>
<keyword evidence="7" id="KW-1185">Reference proteome</keyword>
<keyword evidence="4 5" id="KW-0472">Membrane</keyword>
<evidence type="ECO:0000313" key="6">
    <source>
        <dbReference type="EMBL" id="GHP10110.1"/>
    </source>
</evidence>
<dbReference type="Proteomes" id="UP000660262">
    <property type="component" value="Unassembled WGS sequence"/>
</dbReference>
<proteinExistence type="predicted"/>
<feature type="transmembrane region" description="Helical" evidence="5">
    <location>
        <begin position="25"/>
        <end position="43"/>
    </location>
</feature>
<evidence type="ECO:0000256" key="4">
    <source>
        <dbReference type="ARBA" id="ARBA00023136"/>
    </source>
</evidence>
<keyword evidence="2 5" id="KW-0812">Transmembrane</keyword>
<evidence type="ECO:0000256" key="5">
    <source>
        <dbReference type="SAM" id="Phobius"/>
    </source>
</evidence>
<evidence type="ECO:0000256" key="2">
    <source>
        <dbReference type="ARBA" id="ARBA00022692"/>
    </source>
</evidence>
<comment type="subcellular location">
    <subcellularLocation>
        <location evidence="1">Membrane</location>
        <topology evidence="1">Multi-pass membrane protein</topology>
    </subcellularLocation>
</comment>
<comment type="caution">
    <text evidence="6">The sequence shown here is derived from an EMBL/GenBank/DDBJ whole genome shotgun (WGS) entry which is preliminary data.</text>
</comment>
<dbReference type="EMBL" id="BNJQ01000027">
    <property type="protein sequence ID" value="GHP10110.1"/>
    <property type="molecule type" value="Genomic_DNA"/>
</dbReference>
<dbReference type="Pfam" id="PF04142">
    <property type="entry name" value="Nuc_sug_transp"/>
    <property type="match status" value="1"/>
</dbReference>
<protein>
    <recommendedName>
        <fullName evidence="8">Sugar phosphate transporter domain-containing protein</fullName>
    </recommendedName>
</protein>
<sequence length="383" mass="41229">MVEDTATTPTSAAALPLYTPTTPQIAAAVILFSVATSVQSVLIKASQNHDDGTYPFSYAELPLLAEIIKLAASFVTLYLTNKASAQTLLASPRWATLRLYAVPAALYSLQNNLQFPVLSNVDPITFQLLSHTKIVATGLLFRVYPRRYLSTLQWWALAVVLSGIVTSQLSSCTGGVFMYDAHAYHLAIAMALTSALTGAYTEVVLRRNDEPRSVQDVQLYAFGVFFNAARAWFVRTQTWLTASTNPPPLLTEAPLSAWVIAFNMAILGLSVSWVMKHAATITKVYGNILASLCTLAMCNWYFDMAITLPLVLGIGTVCAGAALYYMSAEALLGSTPDVLEQVRKAQLDVAAPHEPSHTRASTHPSIVAAATPGAPRKAGVLSD</sequence>